<reference evidence="6" key="1">
    <citation type="journal article" date="2013" name="Environ. Microbiol.">
        <title>Microbiota from the distal guts of lean and obese adolescents exhibit partial functional redundancy besides clear differences in community structure.</title>
        <authorList>
            <person name="Ferrer M."/>
            <person name="Ruiz A."/>
            <person name="Lanza F."/>
            <person name="Haange S.B."/>
            <person name="Oberbach A."/>
            <person name="Till H."/>
            <person name="Bargiela R."/>
            <person name="Campoy C."/>
            <person name="Segura M.T."/>
            <person name="Richter M."/>
            <person name="von Bergen M."/>
            <person name="Seifert J."/>
            <person name="Suarez A."/>
        </authorList>
    </citation>
    <scope>NUCLEOTIDE SEQUENCE</scope>
</reference>
<dbReference type="PANTHER" id="PTHR37306:SF1">
    <property type="entry name" value="COLICIN V PRODUCTION PROTEIN"/>
    <property type="match status" value="1"/>
</dbReference>
<proteinExistence type="predicted"/>
<dbReference type="Pfam" id="PF02674">
    <property type="entry name" value="Colicin_V"/>
    <property type="match status" value="1"/>
</dbReference>
<feature type="transmembrane region" description="Helical" evidence="5">
    <location>
        <begin position="58"/>
        <end position="78"/>
    </location>
</feature>
<protein>
    <submittedName>
        <fullName evidence="6">Colicin V production protein</fullName>
    </submittedName>
</protein>
<gene>
    <name evidence="6" type="ORF">LEA_09666</name>
</gene>
<sequence length="163" mass="17876">MNSIDLIVCLILLLAVWNGWRQGLVVQVCSLAGIIIAIWLAAHYGARVGEWLRLDESFSAAGGFVAVLVVVVLVVAVIGRLLRGVFRFAGFGMVDTLLGVVVAVLKYLLVLSALFAAFDRINADYTLVEARTIDQSRSYKPVLRLSEAVFPFLEWVGDRVPEL</sequence>
<dbReference type="InterPro" id="IPR003825">
    <property type="entry name" value="Colicin-V_CvpA"/>
</dbReference>
<comment type="caution">
    <text evidence="6">The sequence shown here is derived from an EMBL/GenBank/DDBJ whole genome shotgun (WGS) entry which is preliminary data.</text>
</comment>
<evidence type="ECO:0000256" key="3">
    <source>
        <dbReference type="ARBA" id="ARBA00022989"/>
    </source>
</evidence>
<feature type="non-terminal residue" evidence="6">
    <location>
        <position position="163"/>
    </location>
</feature>
<dbReference type="EMBL" id="AJWY01006482">
    <property type="protein sequence ID" value="EKC66734.1"/>
    <property type="molecule type" value="Genomic_DNA"/>
</dbReference>
<dbReference type="PANTHER" id="PTHR37306">
    <property type="entry name" value="COLICIN V PRODUCTION PROTEIN"/>
    <property type="match status" value="1"/>
</dbReference>
<evidence type="ECO:0000256" key="5">
    <source>
        <dbReference type="SAM" id="Phobius"/>
    </source>
</evidence>
<feature type="transmembrane region" description="Helical" evidence="5">
    <location>
        <begin position="98"/>
        <end position="118"/>
    </location>
</feature>
<evidence type="ECO:0000256" key="1">
    <source>
        <dbReference type="ARBA" id="ARBA00004141"/>
    </source>
</evidence>
<evidence type="ECO:0000256" key="4">
    <source>
        <dbReference type="ARBA" id="ARBA00023136"/>
    </source>
</evidence>
<keyword evidence="3 5" id="KW-1133">Transmembrane helix</keyword>
<dbReference type="AlphaFoldDB" id="K1TGS0"/>
<keyword evidence="4 5" id="KW-0472">Membrane</keyword>
<feature type="transmembrane region" description="Helical" evidence="5">
    <location>
        <begin position="31"/>
        <end position="46"/>
    </location>
</feature>
<accession>K1TGS0</accession>
<organism evidence="6">
    <name type="scientific">human gut metagenome</name>
    <dbReference type="NCBI Taxonomy" id="408170"/>
    <lineage>
        <taxon>unclassified sequences</taxon>
        <taxon>metagenomes</taxon>
        <taxon>organismal metagenomes</taxon>
    </lineage>
</organism>
<name>K1TGS0_9ZZZZ</name>
<evidence type="ECO:0000256" key="2">
    <source>
        <dbReference type="ARBA" id="ARBA00022692"/>
    </source>
</evidence>
<comment type="subcellular location">
    <subcellularLocation>
        <location evidence="1">Membrane</location>
        <topology evidence="1">Multi-pass membrane protein</topology>
    </subcellularLocation>
</comment>
<evidence type="ECO:0000313" key="6">
    <source>
        <dbReference type="EMBL" id="EKC66734.1"/>
    </source>
</evidence>
<dbReference type="GO" id="GO:0016020">
    <property type="term" value="C:membrane"/>
    <property type="evidence" value="ECO:0007669"/>
    <property type="project" value="UniProtKB-SubCell"/>
</dbReference>
<dbReference type="GO" id="GO:0009403">
    <property type="term" value="P:toxin biosynthetic process"/>
    <property type="evidence" value="ECO:0007669"/>
    <property type="project" value="InterPro"/>
</dbReference>
<keyword evidence="2 5" id="KW-0812">Transmembrane</keyword>